<dbReference type="EMBL" id="AP018933">
    <property type="protein sequence ID" value="BBG30996.1"/>
    <property type="molecule type" value="Genomic_DNA"/>
</dbReference>
<accession>A0A348HH94</accession>
<dbReference type="AlphaFoldDB" id="A0A348HH94"/>
<keyword evidence="1" id="KW-1133">Transmembrane helix</keyword>
<feature type="transmembrane region" description="Helical" evidence="1">
    <location>
        <begin position="141"/>
        <end position="158"/>
    </location>
</feature>
<name>A0A348HH94_9GAMM</name>
<dbReference type="KEGG" id="zpl:ZBT109_2264"/>
<dbReference type="Proteomes" id="UP000267342">
    <property type="component" value="Chromosome"/>
</dbReference>
<evidence type="ECO:0000313" key="3">
    <source>
        <dbReference type="Proteomes" id="UP000267342"/>
    </source>
</evidence>
<proteinExistence type="predicted"/>
<sequence length="176" mass="19963">MKNWFTPTLPANRRFGAAMVAGFIGGNISSFVKWGTEIPFPPRTPDRGIPPKDMLIDMGVNAQETIYHFSEHVINWGVAGIHHLFSIVFALLYCAIAEIFPKIKLWQGMAFSLLVTIGFHGVLLPTFGWAPPLWDLPAAEIFSEVFGHALWMWTIEVFRRDIRNRMTGLPDAEYMK</sequence>
<protein>
    <submittedName>
        <fullName evidence="2">Predicted periplasmic/secreted protein</fullName>
    </submittedName>
</protein>
<dbReference type="OrthoDB" id="1629003at2"/>
<reference evidence="2 3" key="1">
    <citation type="submission" date="2018-09" db="EMBL/GenBank/DDBJ databases">
        <title>Zymobacter palmae IAM14233 (=T109) whole genome analysis.</title>
        <authorList>
            <person name="Yanase H."/>
        </authorList>
    </citation>
    <scope>NUCLEOTIDE SEQUENCE [LARGE SCALE GENOMIC DNA]</scope>
    <source>
        <strain evidence="2 3">IAM14233</strain>
    </source>
</reference>
<feature type="transmembrane region" description="Helical" evidence="1">
    <location>
        <begin position="73"/>
        <end position="96"/>
    </location>
</feature>
<keyword evidence="3" id="KW-1185">Reference proteome</keyword>
<dbReference type="Pfam" id="PF07274">
    <property type="entry name" value="DUF1440"/>
    <property type="match status" value="1"/>
</dbReference>
<keyword evidence="1" id="KW-0472">Membrane</keyword>
<dbReference type="InterPro" id="IPR009898">
    <property type="entry name" value="DUF1440"/>
</dbReference>
<gene>
    <name evidence="2" type="ORF">ZBT109_2264</name>
</gene>
<evidence type="ECO:0000256" key="1">
    <source>
        <dbReference type="SAM" id="Phobius"/>
    </source>
</evidence>
<evidence type="ECO:0000313" key="2">
    <source>
        <dbReference type="EMBL" id="BBG30996.1"/>
    </source>
</evidence>
<feature type="transmembrane region" description="Helical" evidence="1">
    <location>
        <begin position="108"/>
        <end position="129"/>
    </location>
</feature>
<organism evidence="2 3">
    <name type="scientific">Zymobacter palmae</name>
    <dbReference type="NCBI Taxonomy" id="33074"/>
    <lineage>
        <taxon>Bacteria</taxon>
        <taxon>Pseudomonadati</taxon>
        <taxon>Pseudomonadota</taxon>
        <taxon>Gammaproteobacteria</taxon>
        <taxon>Oceanospirillales</taxon>
        <taxon>Halomonadaceae</taxon>
        <taxon>Zymobacter group</taxon>
        <taxon>Zymobacter</taxon>
    </lineage>
</organism>
<keyword evidence="1" id="KW-0812">Transmembrane</keyword>
<dbReference type="STRING" id="1123510.GCA_000620025_01273"/>
<dbReference type="RefSeq" id="WP_027706187.1">
    <property type="nucleotide sequence ID" value="NZ_AP018933.1"/>
</dbReference>